<evidence type="ECO:0000313" key="16">
    <source>
        <dbReference type="Proteomes" id="UP000230914"/>
    </source>
</evidence>
<sequence length="189" mass="20322">MNWYLAILIAGEGGPHRDGNGQVVTHHWLLPEIDELIWGTLATVLIVAALWKYAWPMAAKALKARTERIQAEFDDAESSLNEATAEAAEIRQAAGDITAERQRLFAEADAQAEALLIEGRARLEVEIDETTARADADIASASSRAGDEIAAEIARLSAESIDRVIAQGLDEATQQSLIEAFITKVGAGS</sequence>
<keyword evidence="12" id="KW-1003">Cell membrane</keyword>
<dbReference type="PANTHER" id="PTHR33445:SF1">
    <property type="entry name" value="ATP SYNTHASE SUBUNIT B"/>
    <property type="match status" value="1"/>
</dbReference>
<comment type="similarity">
    <text evidence="1 12 13">Belongs to the ATPase B chain family.</text>
</comment>
<evidence type="ECO:0000256" key="7">
    <source>
        <dbReference type="ARBA" id="ARBA00023065"/>
    </source>
</evidence>
<dbReference type="CDD" id="cd06503">
    <property type="entry name" value="ATP-synt_Fo_b"/>
    <property type="match status" value="1"/>
</dbReference>
<evidence type="ECO:0000256" key="14">
    <source>
        <dbReference type="SAM" id="Coils"/>
    </source>
</evidence>
<protein>
    <recommendedName>
        <fullName evidence="12">ATP synthase subunit b</fullName>
    </recommendedName>
    <alternativeName>
        <fullName evidence="12">ATP synthase F(0) sector subunit b</fullName>
    </alternativeName>
    <alternativeName>
        <fullName evidence="12">ATPase subunit I</fullName>
    </alternativeName>
    <alternativeName>
        <fullName evidence="12">F-type ATPase subunit b</fullName>
        <shortName evidence="12">F-ATPase subunit b</shortName>
    </alternativeName>
</protein>
<comment type="subcellular location">
    <subcellularLocation>
        <location evidence="12">Cell membrane</location>
        <topology evidence="12">Single-pass membrane protein</topology>
    </subcellularLocation>
    <subcellularLocation>
        <location evidence="11">Endomembrane system</location>
        <topology evidence="11">Single-pass membrane protein</topology>
    </subcellularLocation>
</comment>
<evidence type="ECO:0000256" key="3">
    <source>
        <dbReference type="ARBA" id="ARBA00022547"/>
    </source>
</evidence>
<dbReference type="GO" id="GO:0046933">
    <property type="term" value="F:proton-transporting ATP synthase activity, rotational mechanism"/>
    <property type="evidence" value="ECO:0007669"/>
    <property type="project" value="UniProtKB-UniRule"/>
</dbReference>
<keyword evidence="9 12" id="KW-0066">ATP synthesis</keyword>
<dbReference type="HAMAP" id="MF_01398">
    <property type="entry name" value="ATP_synth_b_bprime"/>
    <property type="match status" value="1"/>
</dbReference>
<evidence type="ECO:0000256" key="8">
    <source>
        <dbReference type="ARBA" id="ARBA00023136"/>
    </source>
</evidence>
<keyword evidence="8 12" id="KW-0472">Membrane</keyword>
<dbReference type="GO" id="GO:0012505">
    <property type="term" value="C:endomembrane system"/>
    <property type="evidence" value="ECO:0007669"/>
    <property type="project" value="UniProtKB-SubCell"/>
</dbReference>
<accession>A0A2G6KJA0</accession>
<dbReference type="InterPro" id="IPR002146">
    <property type="entry name" value="ATP_synth_b/b'su_bac/chlpt"/>
</dbReference>
<reference evidence="15 16" key="1">
    <citation type="submission" date="2017-10" db="EMBL/GenBank/DDBJ databases">
        <title>Novel microbial diversity and functional potential in the marine mammal oral microbiome.</title>
        <authorList>
            <person name="Dudek N.K."/>
            <person name="Sun C.L."/>
            <person name="Burstein D."/>
            <person name="Kantor R.S."/>
            <person name="Aliaga Goltsman D.S."/>
            <person name="Bik E.M."/>
            <person name="Thomas B.C."/>
            <person name="Banfield J.F."/>
            <person name="Relman D.A."/>
        </authorList>
    </citation>
    <scope>NUCLEOTIDE SEQUENCE [LARGE SCALE GENOMIC DNA]</scope>
    <source>
        <strain evidence="15">DOLJORAL78_61_10</strain>
    </source>
</reference>
<evidence type="ECO:0000256" key="12">
    <source>
        <dbReference type="HAMAP-Rule" id="MF_01398"/>
    </source>
</evidence>
<keyword evidence="6 12" id="KW-1133">Transmembrane helix</keyword>
<dbReference type="AlphaFoldDB" id="A0A2G6KJA0"/>
<name>A0A2G6KJA0_9ACTN</name>
<keyword evidence="5 12" id="KW-0375">Hydrogen ion transport</keyword>
<evidence type="ECO:0000256" key="5">
    <source>
        <dbReference type="ARBA" id="ARBA00022781"/>
    </source>
</evidence>
<evidence type="ECO:0000256" key="13">
    <source>
        <dbReference type="RuleBase" id="RU003848"/>
    </source>
</evidence>
<dbReference type="GO" id="GO:0046961">
    <property type="term" value="F:proton-transporting ATPase activity, rotational mechanism"/>
    <property type="evidence" value="ECO:0007669"/>
    <property type="project" value="TreeGrafter"/>
</dbReference>
<gene>
    <name evidence="12" type="primary">atpF</name>
    <name evidence="15" type="ORF">CSA55_00030</name>
</gene>
<keyword evidence="7 12" id="KW-0406">Ion transport</keyword>
<evidence type="ECO:0000256" key="2">
    <source>
        <dbReference type="ARBA" id="ARBA00022448"/>
    </source>
</evidence>
<evidence type="ECO:0000256" key="1">
    <source>
        <dbReference type="ARBA" id="ARBA00005513"/>
    </source>
</evidence>
<comment type="subunit">
    <text evidence="12">F-type ATPases have 2 components, F(1) - the catalytic core - and F(0) - the membrane proton channel. F(1) has five subunits: alpha(3), beta(3), gamma(1), delta(1), epsilon(1). F(0) has three main subunits: a(1), b(2) and c(10-14). The alpha and beta chains form an alternating ring which encloses part of the gamma chain. F(1) is attached to F(0) by a central stalk formed by the gamma and epsilon chains, while a peripheral stalk is formed by the delta and b chains.</text>
</comment>
<dbReference type="GO" id="GO:0005886">
    <property type="term" value="C:plasma membrane"/>
    <property type="evidence" value="ECO:0007669"/>
    <property type="project" value="UniProtKB-SubCell"/>
</dbReference>
<dbReference type="PANTHER" id="PTHR33445">
    <property type="entry name" value="ATP SYNTHASE SUBUNIT B', CHLOROPLASTIC"/>
    <property type="match status" value="1"/>
</dbReference>
<evidence type="ECO:0000256" key="10">
    <source>
        <dbReference type="ARBA" id="ARBA00025198"/>
    </source>
</evidence>
<keyword evidence="2 12" id="KW-0813">Transport</keyword>
<keyword evidence="4 12" id="KW-0812">Transmembrane</keyword>
<organism evidence="15 16">
    <name type="scientific">Ilumatobacter coccineus</name>
    <dbReference type="NCBI Taxonomy" id="467094"/>
    <lineage>
        <taxon>Bacteria</taxon>
        <taxon>Bacillati</taxon>
        <taxon>Actinomycetota</taxon>
        <taxon>Acidimicrobiia</taxon>
        <taxon>Acidimicrobiales</taxon>
        <taxon>Ilumatobacteraceae</taxon>
        <taxon>Ilumatobacter</taxon>
    </lineage>
</organism>
<dbReference type="InterPro" id="IPR050059">
    <property type="entry name" value="ATP_synthase_B_chain"/>
</dbReference>
<evidence type="ECO:0000313" key="15">
    <source>
        <dbReference type="EMBL" id="PIE34899.1"/>
    </source>
</evidence>
<dbReference type="GO" id="GO:0045259">
    <property type="term" value="C:proton-transporting ATP synthase complex"/>
    <property type="evidence" value="ECO:0007669"/>
    <property type="project" value="UniProtKB-KW"/>
</dbReference>
<evidence type="ECO:0000256" key="9">
    <source>
        <dbReference type="ARBA" id="ARBA00023310"/>
    </source>
</evidence>
<comment type="function">
    <text evidence="10 12">F(1)F(0) ATP synthase produces ATP from ADP in the presence of a proton or sodium gradient. F-type ATPases consist of two structural domains, F(1) containing the extramembraneous catalytic core and F(0) containing the membrane proton channel, linked together by a central stalk and a peripheral stalk. During catalysis, ATP synthesis in the catalytic domain of F(1) is coupled via a rotary mechanism of the central stalk subunits to proton translocation.</text>
</comment>
<dbReference type="EMBL" id="PDSL01000002">
    <property type="protein sequence ID" value="PIE34899.1"/>
    <property type="molecule type" value="Genomic_DNA"/>
</dbReference>
<dbReference type="Proteomes" id="UP000230914">
    <property type="component" value="Unassembled WGS sequence"/>
</dbReference>
<feature type="transmembrane region" description="Helical" evidence="12">
    <location>
        <begin position="36"/>
        <end position="55"/>
    </location>
</feature>
<comment type="caution">
    <text evidence="15">The sequence shown here is derived from an EMBL/GenBank/DDBJ whole genome shotgun (WGS) entry which is preliminary data.</text>
</comment>
<comment type="function">
    <text evidence="12">Component of the F(0) channel, it forms part of the peripheral stalk, linking F(1) to F(0).</text>
</comment>
<evidence type="ECO:0000256" key="4">
    <source>
        <dbReference type="ARBA" id="ARBA00022692"/>
    </source>
</evidence>
<dbReference type="Pfam" id="PF00430">
    <property type="entry name" value="ATP-synt_B"/>
    <property type="match status" value="1"/>
</dbReference>
<keyword evidence="14" id="KW-0175">Coiled coil</keyword>
<evidence type="ECO:0000256" key="11">
    <source>
        <dbReference type="ARBA" id="ARBA00037847"/>
    </source>
</evidence>
<feature type="coiled-coil region" evidence="14">
    <location>
        <begin position="59"/>
        <end position="100"/>
    </location>
</feature>
<keyword evidence="3 12" id="KW-0138">CF(0)</keyword>
<proteinExistence type="inferred from homology"/>
<evidence type="ECO:0000256" key="6">
    <source>
        <dbReference type="ARBA" id="ARBA00022989"/>
    </source>
</evidence>